<protein>
    <submittedName>
        <fullName evidence="4">HNH endonuclease</fullName>
    </submittedName>
</protein>
<dbReference type="InterPro" id="IPR003615">
    <property type="entry name" value="HNH_nuc"/>
</dbReference>
<evidence type="ECO:0000259" key="1">
    <source>
        <dbReference type="Pfam" id="PF07463"/>
    </source>
</evidence>
<feature type="domain" description="DNA endonuclease I-HmuI-like NUMOD-like" evidence="3">
    <location>
        <begin position="147"/>
        <end position="183"/>
    </location>
</feature>
<dbReference type="GeneID" id="23681258"/>
<dbReference type="InterPro" id="IPR054307">
    <property type="entry name" value="I-HmuI_NUMOD-like"/>
</dbReference>
<dbReference type="InterPro" id="IPR003647">
    <property type="entry name" value="Intron_nuc_1_rpt"/>
</dbReference>
<dbReference type="SUPFAM" id="SSF64496">
    <property type="entry name" value="DNA-binding domain of intron-encoded endonucleases"/>
    <property type="match status" value="1"/>
</dbReference>
<keyword evidence="4" id="KW-0255">Endonuclease</keyword>
<gene>
    <name evidence="4" type="ORF">LDL_055</name>
</gene>
<accession>A0A0A7DMT0</accession>
<dbReference type="InterPro" id="IPR036388">
    <property type="entry name" value="WH-like_DNA-bd_sf"/>
</dbReference>
<dbReference type="SUPFAM" id="SSF54060">
    <property type="entry name" value="His-Me finger endonucleases"/>
    <property type="match status" value="1"/>
</dbReference>
<sequence>MSKEDQEIWEVYPDPKYPFIEASNLGRIRTKDRVVTGKDRKKYHINGRVLKQYFSSNGYMYVTFSMNDKTVHLSVHRVIATSFLPNPDNYSEVNHIDCNPANNVASNLEWCTHQENVAYRDKLGHYVNNSPSRPVIAINPNTSKVLWFESQHEAGRQLGVYQTNITQVVKGKRYHKTAGGYWFCYADENAVEKVRSQFGDEVAEKVEKLMNEA</sequence>
<organism evidence="4 5">
    <name type="scientific">Lactobacillus phage Ldl1</name>
    <dbReference type="NCBI Taxonomy" id="1552735"/>
    <lineage>
        <taxon>Viruses</taxon>
        <taxon>Duplodnaviria</taxon>
        <taxon>Heunggongvirae</taxon>
        <taxon>Uroviricota</taxon>
        <taxon>Caudoviricetes</taxon>
        <taxon>Tybeckvirinae</taxon>
        <taxon>Lidleunavirus</taxon>
        <taxon>Lidleunavirus Ldl1</taxon>
    </lineage>
</organism>
<evidence type="ECO:0000259" key="3">
    <source>
        <dbReference type="Pfam" id="PF22083"/>
    </source>
</evidence>
<evidence type="ECO:0000313" key="4">
    <source>
        <dbReference type="EMBL" id="AIS73913.1"/>
    </source>
</evidence>
<evidence type="ECO:0000313" key="5">
    <source>
        <dbReference type="Proteomes" id="UP000030928"/>
    </source>
</evidence>
<reference evidence="4 5" key="1">
    <citation type="journal article" date="2014" name="Appl. Environ. Microbiol.">
        <title>Genome and proteome analysis of bacteriophage Ldl1 reveals the existence of a novel phage group infecting Lactobacillus delbrueckii subsp. Lactis.</title>
        <authorList>
            <person name="Casey E."/>
            <person name="Mahony J."/>
            <person name="Neve H."/>
            <person name="Noben J.P."/>
            <person name="Bello F.D."/>
            <person name="van Sinderen D."/>
        </authorList>
    </citation>
    <scope>NUCLEOTIDE SEQUENCE [LARGE SCALE GENOMIC DNA]</scope>
    <source>
        <strain evidence="4">Ldl1</strain>
    </source>
</reference>
<dbReference type="SMART" id="SM00497">
    <property type="entry name" value="IENR1"/>
    <property type="match status" value="1"/>
</dbReference>
<name>A0A0A7DMT0_9CAUD</name>
<dbReference type="Gene3D" id="1.10.10.10">
    <property type="entry name" value="Winged helix-like DNA-binding domain superfamily/Winged helix DNA-binding domain"/>
    <property type="match status" value="1"/>
</dbReference>
<dbReference type="Pfam" id="PF07463">
    <property type="entry name" value="NUMOD4"/>
    <property type="match status" value="1"/>
</dbReference>
<keyword evidence="4" id="KW-0540">Nuclease</keyword>
<keyword evidence="4" id="KW-0378">Hydrolase</keyword>
<dbReference type="InterPro" id="IPR010902">
    <property type="entry name" value="NUMOD4"/>
</dbReference>
<dbReference type="Proteomes" id="UP000030928">
    <property type="component" value="Segment"/>
</dbReference>
<dbReference type="EMBL" id="KM514685">
    <property type="protein sequence ID" value="AIS73913.1"/>
    <property type="molecule type" value="Genomic_DNA"/>
</dbReference>
<dbReference type="KEGG" id="vg:23681258"/>
<dbReference type="OrthoDB" id="21336at10239"/>
<dbReference type="GO" id="GO:0016788">
    <property type="term" value="F:hydrolase activity, acting on ester bonds"/>
    <property type="evidence" value="ECO:0007669"/>
    <property type="project" value="InterPro"/>
</dbReference>
<keyword evidence="5" id="KW-1185">Reference proteome</keyword>
<proteinExistence type="predicted"/>
<feature type="domain" description="HNH nuclease" evidence="2">
    <location>
        <begin position="75"/>
        <end position="117"/>
    </location>
</feature>
<dbReference type="GO" id="GO:0004519">
    <property type="term" value="F:endonuclease activity"/>
    <property type="evidence" value="ECO:0007669"/>
    <property type="project" value="UniProtKB-KW"/>
</dbReference>
<dbReference type="Pfam" id="PF22083">
    <property type="entry name" value="I-HmuI_NUMOD-like"/>
    <property type="match status" value="1"/>
</dbReference>
<feature type="domain" description="NUMOD4" evidence="1">
    <location>
        <begin position="7"/>
        <end position="64"/>
    </location>
</feature>
<dbReference type="InterPro" id="IPR044925">
    <property type="entry name" value="His-Me_finger_sf"/>
</dbReference>
<dbReference type="Gene3D" id="3.90.75.20">
    <property type="match status" value="1"/>
</dbReference>
<evidence type="ECO:0000259" key="2">
    <source>
        <dbReference type="Pfam" id="PF13392"/>
    </source>
</evidence>
<dbReference type="Pfam" id="PF13392">
    <property type="entry name" value="HNH_3"/>
    <property type="match status" value="1"/>
</dbReference>
<dbReference type="RefSeq" id="YP_009126497.1">
    <property type="nucleotide sequence ID" value="NC_026609.1"/>
</dbReference>